<keyword evidence="1" id="KW-1133">Transmembrane helix</keyword>
<dbReference type="Proteomes" id="UP000054524">
    <property type="component" value="Unassembled WGS sequence"/>
</dbReference>
<dbReference type="RefSeq" id="XP_052905954.1">
    <property type="nucleotide sequence ID" value="XM_053048129.1"/>
</dbReference>
<name>A0A086J5I1_NEMA1</name>
<organism evidence="2 3">
    <name type="scientific">Nematocida ausubeli (strain ATCC PRA-371 / ERTm2)</name>
    <name type="common">Nematode killer fungus</name>
    <dbReference type="NCBI Taxonomy" id="1913371"/>
    <lineage>
        <taxon>Eukaryota</taxon>
        <taxon>Fungi</taxon>
        <taxon>Fungi incertae sedis</taxon>
        <taxon>Microsporidia</taxon>
        <taxon>Nematocida</taxon>
    </lineage>
</organism>
<dbReference type="EMBL" id="AKIJ01000001">
    <property type="protein sequence ID" value="KFG27399.1"/>
    <property type="molecule type" value="Genomic_DNA"/>
</dbReference>
<comment type="caution">
    <text evidence="2">The sequence shown here is derived from an EMBL/GenBank/DDBJ whole genome shotgun (WGS) entry which is preliminary data.</text>
</comment>
<feature type="transmembrane region" description="Helical" evidence="1">
    <location>
        <begin position="218"/>
        <end position="238"/>
    </location>
</feature>
<evidence type="ECO:0000256" key="1">
    <source>
        <dbReference type="SAM" id="Phobius"/>
    </source>
</evidence>
<dbReference type="HOGENOM" id="CLU_1107383_0_0_1"/>
<dbReference type="AlphaFoldDB" id="A0A086J5I1"/>
<keyword evidence="1" id="KW-0812">Transmembrane</keyword>
<protein>
    <recommendedName>
        <fullName evidence="4">t-SNARE coiled-coil homology domain-containing protein</fullName>
    </recommendedName>
</protein>
<reference evidence="2 3" key="1">
    <citation type="journal article" date="2014" name="Genome Announc.">
        <title>Genome Sequence of the Microsporidian Species Nematocida sp1 Strain ERTm6 (ATCC PRA-372).</title>
        <authorList>
            <person name="Bakowski M.A."/>
            <person name="Priest M."/>
            <person name="Young S."/>
            <person name="Cuomo C.A."/>
            <person name="Troemel E.R."/>
        </authorList>
    </citation>
    <scope>NUCLEOTIDE SEQUENCE [LARGE SCALE GENOMIC DNA]</scope>
    <source>
        <strain evidence="2 3">ERTm6</strain>
    </source>
</reference>
<sequence length="251" mass="29209">MHETNKHPRMRNRSEELKKKRVILYEKIKIKEKTEVQFLFSRISNSLIQLEELIISVEKECIKYSIPRFTSKSQIIDKIEENKQNITVILTKARAALDYFSQKFHKSINHGLVESISIHFQYKIDTLIKRMHISLQEIEKIQTKHIQMHKDTTGIDAVYKSVHIITELIRELKTVVISQSDKIDRLDVAMDYITTGSNKCVAEIGEISVFGSHIKNRIISVLFCCIFILVVLSTIKAYSHSVVKRVKIVKE</sequence>
<evidence type="ECO:0008006" key="4">
    <source>
        <dbReference type="Google" id="ProtNLM"/>
    </source>
</evidence>
<dbReference type="GeneID" id="77675450"/>
<accession>A0A086J5I1</accession>
<keyword evidence="3" id="KW-1185">Reference proteome</keyword>
<gene>
    <name evidence="2" type="ORF">NESG_00477</name>
</gene>
<proteinExistence type="predicted"/>
<keyword evidence="1" id="KW-0472">Membrane</keyword>
<evidence type="ECO:0000313" key="3">
    <source>
        <dbReference type="Proteomes" id="UP000054524"/>
    </source>
</evidence>
<evidence type="ECO:0000313" key="2">
    <source>
        <dbReference type="EMBL" id="KFG27399.1"/>
    </source>
</evidence>